<evidence type="ECO:0000256" key="1">
    <source>
        <dbReference type="SAM" id="MobiDB-lite"/>
    </source>
</evidence>
<protein>
    <submittedName>
        <fullName evidence="2">Uncharacterized protein</fullName>
    </submittedName>
</protein>
<name>A0AB34L743_9PEZI</name>
<proteinExistence type="predicted"/>
<dbReference type="AlphaFoldDB" id="A0AB34L743"/>
<accession>A0AB34L743</accession>
<dbReference type="EMBL" id="JAAQHG020000001">
    <property type="protein sequence ID" value="KAL1590826.1"/>
    <property type="molecule type" value="Genomic_DNA"/>
</dbReference>
<sequence>MDRQTTPKKPSSPAESTSSTSPNSQTTPVRRVDSDGCTYICPARSNAAALGFEDGDVIRLPRRRRNSLAANGSSPFPLGNSNSTFFNGLEWLLDASKPVKPASKPA</sequence>
<dbReference type="Proteomes" id="UP000803884">
    <property type="component" value="Unassembled WGS sequence"/>
</dbReference>
<evidence type="ECO:0000313" key="3">
    <source>
        <dbReference type="Proteomes" id="UP000803884"/>
    </source>
</evidence>
<gene>
    <name evidence="2" type="ORF">WHR41_00465</name>
</gene>
<keyword evidence="3" id="KW-1185">Reference proteome</keyword>
<dbReference type="GeneID" id="96001909"/>
<comment type="caution">
    <text evidence="2">The sequence shown here is derived from an EMBL/GenBank/DDBJ whole genome shotgun (WGS) entry which is preliminary data.</text>
</comment>
<feature type="region of interest" description="Disordered" evidence="1">
    <location>
        <begin position="1"/>
        <end position="35"/>
    </location>
</feature>
<evidence type="ECO:0000313" key="2">
    <source>
        <dbReference type="EMBL" id="KAL1590826.1"/>
    </source>
</evidence>
<reference evidence="2 3" key="1">
    <citation type="journal article" date="2020" name="Microbiol. Resour. Announc.">
        <title>Draft Genome Sequence of a Cladosporium Species Isolated from the Mesophotic Ascidian Didemnum maculosum.</title>
        <authorList>
            <person name="Gioti A."/>
            <person name="Siaperas R."/>
            <person name="Nikolaivits E."/>
            <person name="Le Goff G."/>
            <person name="Ouazzani J."/>
            <person name="Kotoulas G."/>
            <person name="Topakas E."/>
        </authorList>
    </citation>
    <scope>NUCLEOTIDE SEQUENCE [LARGE SCALE GENOMIC DNA]</scope>
    <source>
        <strain evidence="2 3">TM138-S3</strain>
    </source>
</reference>
<organism evidence="2 3">
    <name type="scientific">Cladosporium halotolerans</name>
    <dbReference type="NCBI Taxonomy" id="1052096"/>
    <lineage>
        <taxon>Eukaryota</taxon>
        <taxon>Fungi</taxon>
        <taxon>Dikarya</taxon>
        <taxon>Ascomycota</taxon>
        <taxon>Pezizomycotina</taxon>
        <taxon>Dothideomycetes</taxon>
        <taxon>Dothideomycetidae</taxon>
        <taxon>Cladosporiales</taxon>
        <taxon>Cladosporiaceae</taxon>
        <taxon>Cladosporium</taxon>
    </lineage>
</organism>
<dbReference type="RefSeq" id="XP_069233931.1">
    <property type="nucleotide sequence ID" value="XM_069369071.1"/>
</dbReference>
<feature type="compositionally biased region" description="Low complexity" evidence="1">
    <location>
        <begin position="7"/>
        <end position="28"/>
    </location>
</feature>